<dbReference type="PANTHER" id="PTHR46420">
    <property type="entry name" value="BETA-1,4-GLUCURONYLTRANSFERASE 1"/>
    <property type="match status" value="1"/>
</dbReference>
<sequence length="417" mass="48245">MIIGSCAKFILLLTCLVAILQIIHLILLNHLEIIRSQRTKIFQEPKGESLSPEQQARLIYEKFEDTLDSKHYFDSTGVYRIVNLADTVRPLVFSEPNPDITLVTHCSYNHLSKVIPLAKQWQGLVSVAVYSEVENIALTLWKIASIQVDVKAIKDNVSFSVVTPIPSKDEPVPTLSPFPALDIGNNSDEYFQNYDVIMIYPNNLLRNVARRASHSEFIFTIDVDMVPSENLRQEFLLFATKKGLFRKNRRYDKTVFVIPVFEAKEGVSPPMNKPQLLSLIETGEVRPFYAQICPKCQDLTNYEGWLNEPPGSEMATIFDVLWKDPWEPFYIASNNVPLYDERFKQYGFNRISQVCELHVAGYTFSVMNNGFLVHRGFKTEQNFHIEKDREQESNRLLFRVFKAELKYKYIDSSRRCY</sequence>
<accession>A0A9P0H2S1</accession>
<keyword evidence="9" id="KW-0479">Metal-binding</keyword>
<reference evidence="21" key="1">
    <citation type="submission" date="2022-01" db="EMBL/GenBank/DDBJ databases">
        <authorList>
            <person name="King R."/>
        </authorList>
    </citation>
    <scope>NUCLEOTIDE SEQUENCE</scope>
</reference>
<organism evidence="21 22">
    <name type="scientific">Nezara viridula</name>
    <name type="common">Southern green stink bug</name>
    <name type="synonym">Cimex viridulus</name>
    <dbReference type="NCBI Taxonomy" id="85310"/>
    <lineage>
        <taxon>Eukaryota</taxon>
        <taxon>Metazoa</taxon>
        <taxon>Ecdysozoa</taxon>
        <taxon>Arthropoda</taxon>
        <taxon>Hexapoda</taxon>
        <taxon>Insecta</taxon>
        <taxon>Pterygota</taxon>
        <taxon>Neoptera</taxon>
        <taxon>Paraneoptera</taxon>
        <taxon>Hemiptera</taxon>
        <taxon>Heteroptera</taxon>
        <taxon>Panheteroptera</taxon>
        <taxon>Pentatomomorpha</taxon>
        <taxon>Pentatomoidea</taxon>
        <taxon>Pentatomidae</taxon>
        <taxon>Pentatominae</taxon>
        <taxon>Nezara</taxon>
    </lineage>
</organism>
<dbReference type="GO" id="GO:0000139">
    <property type="term" value="C:Golgi membrane"/>
    <property type="evidence" value="ECO:0007669"/>
    <property type="project" value="UniProtKB-SubCell"/>
</dbReference>
<evidence type="ECO:0000256" key="7">
    <source>
        <dbReference type="ARBA" id="ARBA00022679"/>
    </source>
</evidence>
<keyword evidence="7" id="KW-0808">Transferase</keyword>
<name>A0A9P0H2S1_NEZVI</name>
<keyword evidence="14" id="KW-0325">Glycoprotein</keyword>
<evidence type="ECO:0000256" key="13">
    <source>
        <dbReference type="ARBA" id="ARBA00023136"/>
    </source>
</evidence>
<evidence type="ECO:0000256" key="2">
    <source>
        <dbReference type="ARBA" id="ARBA00004323"/>
    </source>
</evidence>
<comment type="pathway">
    <text evidence="3">Protein modification; protein glycosylation.</text>
</comment>
<evidence type="ECO:0000256" key="16">
    <source>
        <dbReference type="ARBA" id="ARBA00030723"/>
    </source>
</evidence>
<evidence type="ECO:0000313" key="21">
    <source>
        <dbReference type="EMBL" id="CAH1391440.1"/>
    </source>
</evidence>
<keyword evidence="6" id="KW-0328">Glycosyltransferase</keyword>
<evidence type="ECO:0000256" key="20">
    <source>
        <dbReference type="ARBA" id="ARBA00047852"/>
    </source>
</evidence>
<comment type="subcellular location">
    <subcellularLocation>
        <location evidence="2">Golgi apparatus membrane</location>
        <topology evidence="2">Single-pass type II membrane protein</topology>
    </subcellularLocation>
</comment>
<keyword evidence="15" id="KW-0464">Manganese</keyword>
<evidence type="ECO:0000256" key="15">
    <source>
        <dbReference type="ARBA" id="ARBA00023211"/>
    </source>
</evidence>
<keyword evidence="10" id="KW-0735">Signal-anchor</keyword>
<evidence type="ECO:0000256" key="14">
    <source>
        <dbReference type="ARBA" id="ARBA00023180"/>
    </source>
</evidence>
<evidence type="ECO:0000313" key="22">
    <source>
        <dbReference type="Proteomes" id="UP001152798"/>
    </source>
</evidence>
<evidence type="ECO:0000256" key="19">
    <source>
        <dbReference type="ARBA" id="ARBA00033291"/>
    </source>
</evidence>
<evidence type="ECO:0000256" key="4">
    <source>
        <dbReference type="ARBA" id="ARBA00008539"/>
    </source>
</evidence>
<dbReference type="PANTHER" id="PTHR46420:SF1">
    <property type="entry name" value="BETA-1,4-GLUCURONYLTRANSFERASE 1"/>
    <property type="match status" value="1"/>
</dbReference>
<evidence type="ECO:0000256" key="3">
    <source>
        <dbReference type="ARBA" id="ARBA00004922"/>
    </source>
</evidence>
<evidence type="ECO:0000256" key="11">
    <source>
        <dbReference type="ARBA" id="ARBA00022989"/>
    </source>
</evidence>
<evidence type="ECO:0000256" key="1">
    <source>
        <dbReference type="ARBA" id="ARBA00001936"/>
    </source>
</evidence>
<keyword evidence="11" id="KW-1133">Transmembrane helix</keyword>
<keyword evidence="13" id="KW-0472">Membrane</keyword>
<dbReference type="InterPro" id="IPR043189">
    <property type="entry name" value="B4GAT1"/>
</dbReference>
<comment type="cofactor">
    <cofactor evidence="1">
        <name>Mn(2+)</name>
        <dbReference type="ChEBI" id="CHEBI:29035"/>
    </cofactor>
</comment>
<evidence type="ECO:0000256" key="12">
    <source>
        <dbReference type="ARBA" id="ARBA00023034"/>
    </source>
</evidence>
<proteinExistence type="inferred from homology"/>
<dbReference type="GO" id="GO:0035269">
    <property type="term" value="P:protein O-linked glycosylation via mannose"/>
    <property type="evidence" value="ECO:0007669"/>
    <property type="project" value="TreeGrafter"/>
</dbReference>
<comment type="catalytic activity">
    <reaction evidence="20">
        <text>3-O-[beta-D-Xyl-(1-&gt;4)-Rib-ol-P-Rib-ol-P-3-beta-D-GalNAc-(1-&gt;3)-beta-D-GlcNAc-(1-&gt;4)-(O-6-P-alpha-D-Man)]-Thr-[protein] + UDP-alpha-D-glucuronate = 3-O-[beta-D-GlcA-(1-&gt;3)-beta-D-Xyl-(1-&gt;4)-Rib-ol-P-Rib-ol-P-3-beta-D-GalNAc-(1-&gt;3)-beta-D-GlcNAc-(1-&gt;4)-(O-6-P-alpha-D-Man)]-Thr-[protein] + UDP + H(+)</text>
        <dbReference type="Rhea" id="RHEA:46860"/>
        <dbReference type="Rhea" id="RHEA-COMP:15023"/>
        <dbReference type="Rhea" id="RHEA-COMP:17482"/>
        <dbReference type="ChEBI" id="CHEBI:15378"/>
        <dbReference type="ChEBI" id="CHEBI:58052"/>
        <dbReference type="ChEBI" id="CHEBI:58223"/>
        <dbReference type="ChEBI" id="CHEBI:142405"/>
        <dbReference type="ChEBI" id="CHEBI:177336"/>
    </reaction>
</comment>
<dbReference type="OrthoDB" id="9974378at2759"/>
<keyword evidence="22" id="KW-1185">Reference proteome</keyword>
<dbReference type="Pfam" id="PF13896">
    <property type="entry name" value="Glyco_transf_49"/>
    <property type="match status" value="1"/>
</dbReference>
<evidence type="ECO:0000256" key="10">
    <source>
        <dbReference type="ARBA" id="ARBA00022968"/>
    </source>
</evidence>
<dbReference type="Proteomes" id="UP001152798">
    <property type="component" value="Chromosome 1"/>
</dbReference>
<evidence type="ECO:0000256" key="8">
    <source>
        <dbReference type="ARBA" id="ARBA00022692"/>
    </source>
</evidence>
<gene>
    <name evidence="21" type="ORF">NEZAVI_LOCUS2461</name>
</gene>
<protein>
    <recommendedName>
        <fullName evidence="5">Beta-1,4-glucuronyltransferase 1</fullName>
    </recommendedName>
    <alternativeName>
        <fullName evidence="16">I-beta-1,3-N-acetylglucosaminyltransferase</fullName>
    </alternativeName>
    <alternativeName>
        <fullName evidence="19">N-acetyllactosaminide beta-1,3-N-acetylglucosaminyltransferase</fullName>
    </alternativeName>
    <alternativeName>
        <fullName evidence="17">Poly-N-acetyllactosamine extension enzyme</fullName>
    </alternativeName>
    <alternativeName>
        <fullName evidence="18">UDP-GlcNAc:betaGal beta-1,3-N-acetylglucosaminyltransferase 1</fullName>
    </alternativeName>
</protein>
<evidence type="ECO:0000256" key="17">
    <source>
        <dbReference type="ARBA" id="ARBA00032175"/>
    </source>
</evidence>
<comment type="similarity">
    <text evidence="4">Belongs to the glycosyltransferase 49 family.</text>
</comment>
<keyword evidence="12" id="KW-0333">Golgi apparatus</keyword>
<dbReference type="GO" id="GO:0046872">
    <property type="term" value="F:metal ion binding"/>
    <property type="evidence" value="ECO:0007669"/>
    <property type="project" value="UniProtKB-KW"/>
</dbReference>
<dbReference type="EMBL" id="OV725077">
    <property type="protein sequence ID" value="CAH1391440.1"/>
    <property type="molecule type" value="Genomic_DNA"/>
</dbReference>
<dbReference type="GO" id="GO:0015020">
    <property type="term" value="F:glucuronosyltransferase activity"/>
    <property type="evidence" value="ECO:0007669"/>
    <property type="project" value="InterPro"/>
</dbReference>
<dbReference type="AlphaFoldDB" id="A0A9P0H2S1"/>
<evidence type="ECO:0000256" key="6">
    <source>
        <dbReference type="ARBA" id="ARBA00022676"/>
    </source>
</evidence>
<evidence type="ECO:0000256" key="18">
    <source>
        <dbReference type="ARBA" id="ARBA00032181"/>
    </source>
</evidence>
<evidence type="ECO:0000256" key="9">
    <source>
        <dbReference type="ARBA" id="ARBA00022723"/>
    </source>
</evidence>
<keyword evidence="8" id="KW-0812">Transmembrane</keyword>
<evidence type="ECO:0000256" key="5">
    <source>
        <dbReference type="ARBA" id="ARBA00017962"/>
    </source>
</evidence>